<proteinExistence type="predicted"/>
<evidence type="ECO:0000313" key="2">
    <source>
        <dbReference type="EnsemblPlants" id="PNT75126"/>
    </source>
</evidence>
<reference evidence="1 2" key="1">
    <citation type="journal article" date="2010" name="Nature">
        <title>Genome sequencing and analysis of the model grass Brachypodium distachyon.</title>
        <authorList>
            <consortium name="International Brachypodium Initiative"/>
        </authorList>
    </citation>
    <scope>NUCLEOTIDE SEQUENCE [LARGE SCALE GENOMIC DNA]</scope>
    <source>
        <strain evidence="1 2">Bd21</strain>
    </source>
</reference>
<sequence>MKQNLDNALFGLNKRNQRKIDWHGHKLLWLFSAPIILLQKIVALPSAPFSKNQTCHWSWPLQDPSLAIGFYAVK</sequence>
<evidence type="ECO:0000313" key="1">
    <source>
        <dbReference type="EMBL" id="PNT75126.1"/>
    </source>
</evidence>
<dbReference type="InParanoid" id="A0A2K2DLH2"/>
<dbReference type="AlphaFoldDB" id="A0A2K2DLH2"/>
<dbReference type="Proteomes" id="UP000008810">
    <property type="component" value="Chromosome 1"/>
</dbReference>
<reference evidence="2" key="3">
    <citation type="submission" date="2018-08" db="UniProtKB">
        <authorList>
            <consortium name="EnsemblPlants"/>
        </authorList>
    </citation>
    <scope>IDENTIFICATION</scope>
    <source>
        <strain evidence="2">cv. Bd21</strain>
    </source>
</reference>
<protein>
    <submittedName>
        <fullName evidence="1 2">Uncharacterized protein</fullName>
    </submittedName>
</protein>
<gene>
    <name evidence="1" type="ORF">BRADI_1g27852v3</name>
</gene>
<dbReference type="Gramene" id="PNT75126">
    <property type="protein sequence ID" value="PNT75126"/>
    <property type="gene ID" value="BRADI_1g27852v3"/>
</dbReference>
<dbReference type="EMBL" id="CM000880">
    <property type="protein sequence ID" value="PNT75126.1"/>
    <property type="molecule type" value="Genomic_DNA"/>
</dbReference>
<dbReference type="EnsemblPlants" id="PNT75126">
    <property type="protein sequence ID" value="PNT75126"/>
    <property type="gene ID" value="BRADI_1g27852v3"/>
</dbReference>
<reference evidence="1" key="2">
    <citation type="submission" date="2017-06" db="EMBL/GenBank/DDBJ databases">
        <title>WGS assembly of Brachypodium distachyon.</title>
        <authorList>
            <consortium name="The International Brachypodium Initiative"/>
            <person name="Lucas S."/>
            <person name="Harmon-Smith M."/>
            <person name="Lail K."/>
            <person name="Tice H."/>
            <person name="Grimwood J."/>
            <person name="Bruce D."/>
            <person name="Barry K."/>
            <person name="Shu S."/>
            <person name="Lindquist E."/>
            <person name="Wang M."/>
            <person name="Pitluck S."/>
            <person name="Vogel J.P."/>
            <person name="Garvin D.F."/>
            <person name="Mockler T.C."/>
            <person name="Schmutz J."/>
            <person name="Rokhsar D."/>
            <person name="Bevan M.W."/>
        </authorList>
    </citation>
    <scope>NUCLEOTIDE SEQUENCE</scope>
    <source>
        <strain evidence="1">Bd21</strain>
    </source>
</reference>
<accession>A0A2K2DLH2</accession>
<organism evidence="1">
    <name type="scientific">Brachypodium distachyon</name>
    <name type="common">Purple false brome</name>
    <name type="synonym">Trachynia distachya</name>
    <dbReference type="NCBI Taxonomy" id="15368"/>
    <lineage>
        <taxon>Eukaryota</taxon>
        <taxon>Viridiplantae</taxon>
        <taxon>Streptophyta</taxon>
        <taxon>Embryophyta</taxon>
        <taxon>Tracheophyta</taxon>
        <taxon>Spermatophyta</taxon>
        <taxon>Magnoliopsida</taxon>
        <taxon>Liliopsida</taxon>
        <taxon>Poales</taxon>
        <taxon>Poaceae</taxon>
        <taxon>BOP clade</taxon>
        <taxon>Pooideae</taxon>
        <taxon>Stipodae</taxon>
        <taxon>Brachypodieae</taxon>
        <taxon>Brachypodium</taxon>
    </lineage>
</organism>
<evidence type="ECO:0000313" key="3">
    <source>
        <dbReference type="Proteomes" id="UP000008810"/>
    </source>
</evidence>
<keyword evidence="3" id="KW-1185">Reference proteome</keyword>
<name>A0A2K2DLH2_BRADI</name>